<comment type="subcellular location">
    <subcellularLocation>
        <location evidence="1">Secreted</location>
        <location evidence="1">Extracellular space</location>
    </subcellularLocation>
</comment>
<proteinExistence type="predicted"/>
<keyword evidence="3" id="KW-1015">Disulfide bond</keyword>
<dbReference type="PANTHER" id="PTHR24250">
    <property type="entry name" value="CHYMOTRYPSIN-RELATED"/>
    <property type="match status" value="1"/>
</dbReference>
<keyword evidence="11" id="KW-1185">Reference proteome</keyword>
<dbReference type="GO" id="GO:0005576">
    <property type="term" value="C:extracellular region"/>
    <property type="evidence" value="ECO:0007669"/>
    <property type="project" value="UniProtKB-SubCell"/>
</dbReference>
<evidence type="ECO:0000256" key="2">
    <source>
        <dbReference type="ARBA" id="ARBA00022656"/>
    </source>
</evidence>
<name>A0AAU9TX37_EUPED</name>
<evidence type="ECO:0000256" key="7">
    <source>
        <dbReference type="SAM" id="Coils"/>
    </source>
</evidence>
<evidence type="ECO:0000256" key="5">
    <source>
        <dbReference type="ARBA" id="ARBA00055534"/>
    </source>
</evidence>
<dbReference type="GO" id="GO:0006508">
    <property type="term" value="P:proteolysis"/>
    <property type="evidence" value="ECO:0007669"/>
    <property type="project" value="InterPro"/>
</dbReference>
<evidence type="ECO:0000256" key="4">
    <source>
        <dbReference type="ARBA" id="ARBA00023240"/>
    </source>
</evidence>
<dbReference type="GO" id="GO:0004252">
    <property type="term" value="F:serine-type endopeptidase activity"/>
    <property type="evidence" value="ECO:0007669"/>
    <property type="project" value="InterPro"/>
</dbReference>
<evidence type="ECO:0000256" key="8">
    <source>
        <dbReference type="SAM" id="SignalP"/>
    </source>
</evidence>
<feature type="coiled-coil region" evidence="7">
    <location>
        <begin position="275"/>
        <end position="302"/>
    </location>
</feature>
<comment type="caution">
    <text evidence="10">The sequence shown here is derived from an EMBL/GenBank/DDBJ whole genome shotgun (WGS) entry which is preliminary data.</text>
</comment>
<reference evidence="10" key="1">
    <citation type="submission" date="2022-03" db="EMBL/GenBank/DDBJ databases">
        <authorList>
            <person name="Tunstrom K."/>
        </authorList>
    </citation>
    <scope>NUCLEOTIDE SEQUENCE</scope>
</reference>
<protein>
    <recommendedName>
        <fullName evidence="9">Peptidase S1 domain-containing protein</fullName>
    </recommendedName>
</protein>
<accession>A0AAU9TX37</accession>
<dbReference type="AlphaFoldDB" id="A0AAU9TX37"/>
<evidence type="ECO:0000256" key="1">
    <source>
        <dbReference type="ARBA" id="ARBA00004239"/>
    </source>
</evidence>
<evidence type="ECO:0000259" key="9">
    <source>
        <dbReference type="PROSITE" id="PS50240"/>
    </source>
</evidence>
<dbReference type="FunFam" id="2.40.10.10:FF:000068">
    <property type="entry name" value="transmembrane protease serine 2"/>
    <property type="match status" value="1"/>
</dbReference>
<dbReference type="Pfam" id="PF00089">
    <property type="entry name" value="Trypsin"/>
    <property type="match status" value="1"/>
</dbReference>
<feature type="domain" description="Peptidase S1" evidence="9">
    <location>
        <begin position="538"/>
        <end position="753"/>
    </location>
</feature>
<keyword evidence="2" id="KW-0800">Toxin</keyword>
<keyword evidence="6" id="KW-1205">Fibrinolytic toxin</keyword>
<dbReference type="SUPFAM" id="SSF50494">
    <property type="entry name" value="Trypsin-like serine proteases"/>
    <property type="match status" value="1"/>
</dbReference>
<dbReference type="EMBL" id="CAKOGL010000009">
    <property type="protein sequence ID" value="CAH2090467.1"/>
    <property type="molecule type" value="Genomic_DNA"/>
</dbReference>
<dbReference type="PROSITE" id="PS50240">
    <property type="entry name" value="TRYPSIN_DOM"/>
    <property type="match status" value="1"/>
</dbReference>
<keyword evidence="4" id="KW-1199">Hemostasis impairing toxin</keyword>
<dbReference type="InterPro" id="IPR043504">
    <property type="entry name" value="Peptidase_S1_PA_chymotrypsin"/>
</dbReference>
<dbReference type="InterPro" id="IPR009003">
    <property type="entry name" value="Peptidase_S1_PA"/>
</dbReference>
<gene>
    <name evidence="10" type="ORF">EEDITHA_LOCUS6422</name>
</gene>
<dbReference type="SMART" id="SM00020">
    <property type="entry name" value="Tryp_SPc"/>
    <property type="match status" value="1"/>
</dbReference>
<comment type="function">
    <text evidence="5">Fibrinolytic activity; shows preferential cleavage of Arg-Gly bonds in all three fibrinogen chains. Contact with the caterpillars causes severe bleeding, due the anticoagulant effect of the protein.</text>
</comment>
<evidence type="ECO:0000313" key="10">
    <source>
        <dbReference type="EMBL" id="CAH2090467.1"/>
    </source>
</evidence>
<evidence type="ECO:0000256" key="3">
    <source>
        <dbReference type="ARBA" id="ARBA00023157"/>
    </source>
</evidence>
<keyword evidence="7" id="KW-0175">Coiled coil</keyword>
<evidence type="ECO:0000256" key="6">
    <source>
        <dbReference type="ARBA" id="ARBA00084094"/>
    </source>
</evidence>
<keyword evidence="8" id="KW-0732">Signal</keyword>
<dbReference type="Proteomes" id="UP001153954">
    <property type="component" value="Unassembled WGS sequence"/>
</dbReference>
<organism evidence="10 11">
    <name type="scientific">Euphydryas editha</name>
    <name type="common">Edith's checkerspot</name>
    <dbReference type="NCBI Taxonomy" id="104508"/>
    <lineage>
        <taxon>Eukaryota</taxon>
        <taxon>Metazoa</taxon>
        <taxon>Ecdysozoa</taxon>
        <taxon>Arthropoda</taxon>
        <taxon>Hexapoda</taxon>
        <taxon>Insecta</taxon>
        <taxon>Pterygota</taxon>
        <taxon>Neoptera</taxon>
        <taxon>Endopterygota</taxon>
        <taxon>Lepidoptera</taxon>
        <taxon>Glossata</taxon>
        <taxon>Ditrysia</taxon>
        <taxon>Papilionoidea</taxon>
        <taxon>Nymphalidae</taxon>
        <taxon>Nymphalinae</taxon>
        <taxon>Euphydryas</taxon>
    </lineage>
</organism>
<dbReference type="Gene3D" id="2.40.10.10">
    <property type="entry name" value="Trypsin-like serine proteases"/>
    <property type="match status" value="1"/>
</dbReference>
<dbReference type="InterPro" id="IPR001254">
    <property type="entry name" value="Trypsin_dom"/>
</dbReference>
<dbReference type="GO" id="GO:0090729">
    <property type="term" value="F:toxin activity"/>
    <property type="evidence" value="ECO:0007669"/>
    <property type="project" value="UniProtKB-KW"/>
</dbReference>
<feature type="signal peptide" evidence="8">
    <location>
        <begin position="1"/>
        <end position="17"/>
    </location>
</feature>
<feature type="chain" id="PRO_5043437631" description="Peptidase S1 domain-containing protein" evidence="8">
    <location>
        <begin position="18"/>
        <end position="758"/>
    </location>
</feature>
<evidence type="ECO:0000313" key="11">
    <source>
        <dbReference type="Proteomes" id="UP001153954"/>
    </source>
</evidence>
<dbReference type="PANTHER" id="PTHR24250:SF27">
    <property type="entry name" value="ELASTASE 2 LIKE"/>
    <property type="match status" value="1"/>
</dbReference>
<sequence>MLLYTFIVVLVSKTVLSQMNGEFWWLHDKFAKLQQVEPPQPQFDDVDEFETDESAKIIFKYNESPLGEILDLNENEKILVNEDTKLSSIYFRDQTELSNPANVDLNRNLLNSKNRMNLTTLNFKENNITTSAFKKENLLPRNKTKNDGDELVFVFPERNEIVWKDKKNYIENSLTHKKEFNKNNSITTPKTIVNNKVWFEEEPKQSESESICTFITQEECIYKNGIVHPPGSCPKYTVSSTQKICCVLPLKSNVISSTKVSQSKKYYDFIKRYKRSDTNEKLNAALKQRNALLERNHNLQIQSSKLTATTVRSKPTQKIVTPEYVDPYSNIKNIKFRNIGSQSSINTDYQNTKYDYGNQDYVEDYASELPKPGLVGLYSDHESQGETSWKLKDTDKGIYYGDTETVSEEESDVPFGYSTFDPRLGNRASTHSFKPIRRKPQRLMTTKGNDDDMKNSGSHTISFHSTPDFHVLQGFKLINLAGNKNRYVRKTTTERFYDNNEDSSFDSPSVLTEEDYFDGIDLNQQVYKNCGKDAKKPGKDATEGGCDPWLALVVLTKSTQSILCYATIVHPRAAITAADCVHGKAPGDITIISGVWDLRAEKENSQSRMATVFIHPQFNPGDLSDDLALLHWKRPLTLNKNAQPACLADPHVGDDCYFVGWSGYDQALQQHPRWQQATILTPRSCNEKVSAPDVDLPAGAFCASVETRGTVTGIGGPLLCKSGDRVSIVGVAVYRENVVALLPAFDWVITALRELRIN</sequence>